<dbReference type="EMBL" id="AP014965">
    <property type="protein sequence ID" value="BAT07255.1"/>
    <property type="molecule type" value="Genomic_DNA"/>
</dbReference>
<gene>
    <name evidence="2" type="ordered locus">Os09g0284250</name>
    <name evidence="2" type="ORF">OSNPB_090284250</name>
</gene>
<feature type="non-terminal residue" evidence="2">
    <location>
        <position position="1"/>
    </location>
</feature>
<feature type="compositionally biased region" description="Low complexity" evidence="1">
    <location>
        <begin position="133"/>
        <end position="144"/>
    </location>
</feature>
<dbReference type="Proteomes" id="UP000059680">
    <property type="component" value="Chromosome 9"/>
</dbReference>
<accession>A0A0P0XLS1</accession>
<protein>
    <submittedName>
        <fullName evidence="2">Os09g0284250 protein</fullName>
    </submittedName>
</protein>
<organism evidence="2 3">
    <name type="scientific">Oryza sativa subsp. japonica</name>
    <name type="common">Rice</name>
    <dbReference type="NCBI Taxonomy" id="39947"/>
    <lineage>
        <taxon>Eukaryota</taxon>
        <taxon>Viridiplantae</taxon>
        <taxon>Streptophyta</taxon>
        <taxon>Embryophyta</taxon>
        <taxon>Tracheophyta</taxon>
        <taxon>Spermatophyta</taxon>
        <taxon>Magnoliopsida</taxon>
        <taxon>Liliopsida</taxon>
        <taxon>Poales</taxon>
        <taxon>Poaceae</taxon>
        <taxon>BOP clade</taxon>
        <taxon>Oryzoideae</taxon>
        <taxon>Oryzeae</taxon>
        <taxon>Oryzinae</taxon>
        <taxon>Oryza</taxon>
        <taxon>Oryza sativa</taxon>
    </lineage>
</organism>
<feature type="region of interest" description="Disordered" evidence="1">
    <location>
        <begin position="112"/>
        <end position="144"/>
    </location>
</feature>
<reference evidence="3" key="1">
    <citation type="journal article" date="2005" name="Nature">
        <title>The map-based sequence of the rice genome.</title>
        <authorList>
            <consortium name="International rice genome sequencing project (IRGSP)"/>
            <person name="Matsumoto T."/>
            <person name="Wu J."/>
            <person name="Kanamori H."/>
            <person name="Katayose Y."/>
            <person name="Fujisawa M."/>
            <person name="Namiki N."/>
            <person name="Mizuno H."/>
            <person name="Yamamoto K."/>
            <person name="Antonio B.A."/>
            <person name="Baba T."/>
            <person name="Sakata K."/>
            <person name="Nagamura Y."/>
            <person name="Aoki H."/>
            <person name="Arikawa K."/>
            <person name="Arita K."/>
            <person name="Bito T."/>
            <person name="Chiden Y."/>
            <person name="Fujitsuka N."/>
            <person name="Fukunaka R."/>
            <person name="Hamada M."/>
            <person name="Harada C."/>
            <person name="Hayashi A."/>
            <person name="Hijishita S."/>
            <person name="Honda M."/>
            <person name="Hosokawa S."/>
            <person name="Ichikawa Y."/>
            <person name="Idonuma A."/>
            <person name="Iijima M."/>
            <person name="Ikeda M."/>
            <person name="Ikeno M."/>
            <person name="Ito K."/>
            <person name="Ito S."/>
            <person name="Ito T."/>
            <person name="Ito Y."/>
            <person name="Ito Y."/>
            <person name="Iwabuchi A."/>
            <person name="Kamiya K."/>
            <person name="Karasawa W."/>
            <person name="Kurita K."/>
            <person name="Katagiri S."/>
            <person name="Kikuta A."/>
            <person name="Kobayashi H."/>
            <person name="Kobayashi N."/>
            <person name="Machita K."/>
            <person name="Maehara T."/>
            <person name="Masukawa M."/>
            <person name="Mizubayashi T."/>
            <person name="Mukai Y."/>
            <person name="Nagasaki H."/>
            <person name="Nagata Y."/>
            <person name="Naito S."/>
            <person name="Nakashima M."/>
            <person name="Nakama Y."/>
            <person name="Nakamichi Y."/>
            <person name="Nakamura M."/>
            <person name="Meguro A."/>
            <person name="Negishi M."/>
            <person name="Ohta I."/>
            <person name="Ohta T."/>
            <person name="Okamoto M."/>
            <person name="Ono N."/>
            <person name="Saji S."/>
            <person name="Sakaguchi M."/>
            <person name="Sakai K."/>
            <person name="Shibata M."/>
            <person name="Shimokawa T."/>
            <person name="Song J."/>
            <person name="Takazaki Y."/>
            <person name="Terasawa K."/>
            <person name="Tsugane M."/>
            <person name="Tsuji K."/>
            <person name="Ueda S."/>
            <person name="Waki K."/>
            <person name="Yamagata H."/>
            <person name="Yamamoto M."/>
            <person name="Yamamoto S."/>
            <person name="Yamane H."/>
            <person name="Yoshiki S."/>
            <person name="Yoshihara R."/>
            <person name="Yukawa K."/>
            <person name="Zhong H."/>
            <person name="Yano M."/>
            <person name="Yuan Q."/>
            <person name="Ouyang S."/>
            <person name="Liu J."/>
            <person name="Jones K.M."/>
            <person name="Gansberger K."/>
            <person name="Moffat K."/>
            <person name="Hill J."/>
            <person name="Bera J."/>
            <person name="Fadrosh D."/>
            <person name="Jin S."/>
            <person name="Johri S."/>
            <person name="Kim M."/>
            <person name="Overton L."/>
            <person name="Reardon M."/>
            <person name="Tsitrin T."/>
            <person name="Vuong H."/>
            <person name="Weaver B."/>
            <person name="Ciecko A."/>
            <person name="Tallon L."/>
            <person name="Jackson J."/>
            <person name="Pai G."/>
            <person name="Aken S.V."/>
            <person name="Utterback T."/>
            <person name="Reidmuller S."/>
            <person name="Feldblyum T."/>
            <person name="Hsiao J."/>
            <person name="Zismann V."/>
            <person name="Iobst S."/>
            <person name="de Vazeille A.R."/>
            <person name="Buell C.R."/>
            <person name="Ying K."/>
            <person name="Li Y."/>
            <person name="Lu T."/>
            <person name="Huang Y."/>
            <person name="Zhao Q."/>
            <person name="Feng Q."/>
            <person name="Zhang L."/>
            <person name="Zhu J."/>
            <person name="Weng Q."/>
            <person name="Mu J."/>
            <person name="Lu Y."/>
            <person name="Fan D."/>
            <person name="Liu Y."/>
            <person name="Guan J."/>
            <person name="Zhang Y."/>
            <person name="Yu S."/>
            <person name="Liu X."/>
            <person name="Zhang Y."/>
            <person name="Hong G."/>
            <person name="Han B."/>
            <person name="Choisne N."/>
            <person name="Demange N."/>
            <person name="Orjeda G."/>
            <person name="Samain S."/>
            <person name="Cattolico L."/>
            <person name="Pelletier E."/>
            <person name="Couloux A."/>
            <person name="Segurens B."/>
            <person name="Wincker P."/>
            <person name="D'Hont A."/>
            <person name="Scarpelli C."/>
            <person name="Weissenbach J."/>
            <person name="Salanoubat M."/>
            <person name="Quetier F."/>
            <person name="Yu Y."/>
            <person name="Kim H.R."/>
            <person name="Rambo T."/>
            <person name="Currie J."/>
            <person name="Collura K."/>
            <person name="Luo M."/>
            <person name="Yang T."/>
            <person name="Ammiraju J.S.S."/>
            <person name="Engler F."/>
            <person name="Soderlund C."/>
            <person name="Wing R.A."/>
            <person name="Palmer L.E."/>
            <person name="de la Bastide M."/>
            <person name="Spiegel L."/>
            <person name="Nascimento L."/>
            <person name="Zutavern T."/>
            <person name="O'Shaughnessy A."/>
            <person name="Dike S."/>
            <person name="Dedhia N."/>
            <person name="Preston R."/>
            <person name="Balija V."/>
            <person name="McCombie W.R."/>
            <person name="Chow T."/>
            <person name="Chen H."/>
            <person name="Chung M."/>
            <person name="Chen C."/>
            <person name="Shaw J."/>
            <person name="Wu H."/>
            <person name="Hsiao K."/>
            <person name="Chao Y."/>
            <person name="Chu M."/>
            <person name="Cheng C."/>
            <person name="Hour A."/>
            <person name="Lee P."/>
            <person name="Lin S."/>
            <person name="Lin Y."/>
            <person name="Liou J."/>
            <person name="Liu S."/>
            <person name="Hsing Y."/>
            <person name="Raghuvanshi S."/>
            <person name="Mohanty A."/>
            <person name="Bharti A.K."/>
            <person name="Gaur A."/>
            <person name="Gupta V."/>
            <person name="Kumar D."/>
            <person name="Ravi V."/>
            <person name="Vij S."/>
            <person name="Kapur A."/>
            <person name="Khurana P."/>
            <person name="Khurana P."/>
            <person name="Khurana J.P."/>
            <person name="Tyagi A.K."/>
            <person name="Gaikwad K."/>
            <person name="Singh A."/>
            <person name="Dalal V."/>
            <person name="Srivastava S."/>
            <person name="Dixit A."/>
            <person name="Pal A.K."/>
            <person name="Ghazi I.A."/>
            <person name="Yadav M."/>
            <person name="Pandit A."/>
            <person name="Bhargava A."/>
            <person name="Sureshbabu K."/>
            <person name="Batra K."/>
            <person name="Sharma T.R."/>
            <person name="Mohapatra T."/>
            <person name="Singh N.K."/>
            <person name="Messing J."/>
            <person name="Nelson A.B."/>
            <person name="Fuks G."/>
            <person name="Kavchok S."/>
            <person name="Keizer G."/>
            <person name="Linton E."/>
            <person name="Llaca V."/>
            <person name="Song R."/>
            <person name="Tanyolac B."/>
            <person name="Young S."/>
            <person name="Ho-Il K."/>
            <person name="Hahn J.H."/>
            <person name="Sangsakoo G."/>
            <person name="Vanavichit A."/>
            <person name="de Mattos Luiz.A.T."/>
            <person name="Zimmer P.D."/>
            <person name="Malone G."/>
            <person name="Dellagostin O."/>
            <person name="de Oliveira A.C."/>
            <person name="Bevan M."/>
            <person name="Bancroft I."/>
            <person name="Minx P."/>
            <person name="Cordum H."/>
            <person name="Wilson R."/>
            <person name="Cheng Z."/>
            <person name="Jin W."/>
            <person name="Jiang J."/>
            <person name="Leong S.A."/>
            <person name="Iwama H."/>
            <person name="Gojobori T."/>
            <person name="Itoh T."/>
            <person name="Niimura Y."/>
            <person name="Fujii Y."/>
            <person name="Habara T."/>
            <person name="Sakai H."/>
            <person name="Sato Y."/>
            <person name="Wilson G."/>
            <person name="Kumar K."/>
            <person name="McCouch S."/>
            <person name="Juretic N."/>
            <person name="Hoen D."/>
            <person name="Wright S."/>
            <person name="Bruskiewich R."/>
            <person name="Bureau T."/>
            <person name="Miyao A."/>
            <person name="Hirochika H."/>
            <person name="Nishikawa T."/>
            <person name="Kadowaki K."/>
            <person name="Sugiura M."/>
            <person name="Burr B."/>
            <person name="Sasaki T."/>
        </authorList>
    </citation>
    <scope>NUCLEOTIDE SEQUENCE [LARGE SCALE GENOMIC DNA]</scope>
    <source>
        <strain evidence="3">cv. Nipponbare</strain>
    </source>
</reference>
<keyword evidence="3" id="KW-1185">Reference proteome</keyword>
<evidence type="ECO:0000256" key="1">
    <source>
        <dbReference type="SAM" id="MobiDB-lite"/>
    </source>
</evidence>
<dbReference type="InParanoid" id="A0A0P0XLS1"/>
<reference evidence="2 3" key="3">
    <citation type="journal article" date="2013" name="Rice">
        <title>Improvement of the Oryza sativa Nipponbare reference genome using next generation sequence and optical map data.</title>
        <authorList>
            <person name="Kawahara Y."/>
            <person name="de la Bastide M."/>
            <person name="Hamilton J.P."/>
            <person name="Kanamori H."/>
            <person name="McCombie W.R."/>
            <person name="Ouyang S."/>
            <person name="Schwartz D.C."/>
            <person name="Tanaka T."/>
            <person name="Wu J."/>
            <person name="Zhou S."/>
            <person name="Childs K.L."/>
            <person name="Davidson R.M."/>
            <person name="Lin H."/>
            <person name="Quesada-Ocampo L."/>
            <person name="Vaillancourt B."/>
            <person name="Sakai H."/>
            <person name="Lee S.S."/>
            <person name="Kim J."/>
            <person name="Numa H."/>
            <person name="Itoh T."/>
            <person name="Buell C.R."/>
            <person name="Matsumoto T."/>
        </authorList>
    </citation>
    <scope>NUCLEOTIDE SEQUENCE [LARGE SCALE GENOMIC DNA]</scope>
    <source>
        <strain evidence="3">cv. Nipponbare</strain>
    </source>
</reference>
<evidence type="ECO:0000313" key="2">
    <source>
        <dbReference type="EMBL" id="BAT07255.1"/>
    </source>
</evidence>
<sequence>SSTSSSRTETEWARFFPSKSDLFSCVFLKLVEGKYFLYPPLSFPPTIGLYPEEINAESNSFSSLSLQLTLGFSGSNPLVWSPISLIQGYKKDPLVALFRLSHLPSSLVLRSAAATPSKPPPSPADAQPRRAVDSVVAAASPRRR</sequence>
<proteinExistence type="predicted"/>
<dbReference type="PaxDb" id="39947-A0A0P0XLS1"/>
<dbReference type="AlphaFoldDB" id="A0A0P0XLS1"/>
<name>A0A0P0XLS1_ORYSJ</name>
<dbReference type="Gramene" id="Os09t0284250-01">
    <property type="protein sequence ID" value="Os09t0284250-01"/>
    <property type="gene ID" value="Os09g0284250"/>
</dbReference>
<evidence type="ECO:0000313" key="3">
    <source>
        <dbReference type="Proteomes" id="UP000059680"/>
    </source>
</evidence>
<reference evidence="2 3" key="2">
    <citation type="journal article" date="2013" name="Plant Cell Physiol.">
        <title>Rice Annotation Project Database (RAP-DB): an integrative and interactive database for rice genomics.</title>
        <authorList>
            <person name="Sakai H."/>
            <person name="Lee S.S."/>
            <person name="Tanaka T."/>
            <person name="Numa H."/>
            <person name="Kim J."/>
            <person name="Kawahara Y."/>
            <person name="Wakimoto H."/>
            <person name="Yang C.C."/>
            <person name="Iwamoto M."/>
            <person name="Abe T."/>
            <person name="Yamada Y."/>
            <person name="Muto A."/>
            <person name="Inokuchi H."/>
            <person name="Ikemura T."/>
            <person name="Matsumoto T."/>
            <person name="Sasaki T."/>
            <person name="Itoh T."/>
        </authorList>
    </citation>
    <scope>NUCLEOTIDE SEQUENCE [LARGE SCALE GENOMIC DNA]</scope>
    <source>
        <strain evidence="3">cv. Nipponbare</strain>
    </source>
</reference>